<dbReference type="EMBL" id="LT629800">
    <property type="protein sequence ID" value="SDU96397.1"/>
    <property type="molecule type" value="Genomic_DNA"/>
</dbReference>
<dbReference type="Proteomes" id="UP000325296">
    <property type="component" value="Unassembled WGS sequence"/>
</dbReference>
<organism evidence="1 4">
    <name type="scientific">Pseudomonas brenneri</name>
    <dbReference type="NCBI Taxonomy" id="129817"/>
    <lineage>
        <taxon>Bacteria</taxon>
        <taxon>Pseudomonadati</taxon>
        <taxon>Pseudomonadota</taxon>
        <taxon>Gammaproteobacteria</taxon>
        <taxon>Pseudomonadales</taxon>
        <taxon>Pseudomonadaceae</taxon>
        <taxon>Pseudomonas</taxon>
    </lineage>
</organism>
<proteinExistence type="predicted"/>
<gene>
    <name evidence="1" type="ORF">F1720_10995</name>
    <name evidence="2" type="ORF">SAMN04490181_2250</name>
</gene>
<reference evidence="1 4" key="2">
    <citation type="submission" date="2019-09" db="EMBL/GenBank/DDBJ databases">
        <title>Draft genome sequence of Pseudomonas brenneri CCUG 51514(T).</title>
        <authorList>
            <person name="Tunovic T."/>
            <person name="Pineiro-Iglesias B."/>
            <person name="Unosson C."/>
            <person name="Inganas E."/>
            <person name="Ohlen M."/>
            <person name="Cardew S."/>
            <person name="Jensie-Markopoulos S."/>
            <person name="Salva-Serra F."/>
            <person name="Jaen-Luchoro D."/>
            <person name="Svensson-Stadler L."/>
            <person name="Chun J."/>
            <person name="Moore E."/>
        </authorList>
    </citation>
    <scope>NUCLEOTIDE SEQUENCE [LARGE SCALE GENOMIC DNA]</scope>
    <source>
        <strain evidence="1 4">CCUG 51514</strain>
    </source>
</reference>
<evidence type="ECO:0000313" key="4">
    <source>
        <dbReference type="Proteomes" id="UP000325296"/>
    </source>
</evidence>
<dbReference type="AlphaFoldDB" id="A0A5B2UVL4"/>
<dbReference type="Proteomes" id="UP000199620">
    <property type="component" value="Chromosome I"/>
</dbReference>
<dbReference type="EMBL" id="VUOL01000005">
    <property type="protein sequence ID" value="KAA2230508.1"/>
    <property type="molecule type" value="Genomic_DNA"/>
</dbReference>
<reference evidence="2 3" key="1">
    <citation type="submission" date="2016-10" db="EMBL/GenBank/DDBJ databases">
        <authorList>
            <person name="Varghese N."/>
            <person name="Submissions S."/>
        </authorList>
    </citation>
    <scope>NUCLEOTIDE SEQUENCE [LARGE SCALE GENOMIC DNA]</scope>
    <source>
        <strain evidence="2 3">BS2771</strain>
    </source>
</reference>
<evidence type="ECO:0008006" key="5">
    <source>
        <dbReference type="Google" id="ProtNLM"/>
    </source>
</evidence>
<accession>A0A5B2UVL4</accession>
<evidence type="ECO:0000313" key="3">
    <source>
        <dbReference type="Proteomes" id="UP000199620"/>
    </source>
</evidence>
<evidence type="ECO:0000313" key="1">
    <source>
        <dbReference type="EMBL" id="KAA2230508.1"/>
    </source>
</evidence>
<sequence length="91" mass="10409">MGIPAMDEIRKQRLQYLSEWVEHHCYRNREEIALSERCLCVGCGLWLVPTEIIKWYEDKHACCPDCGLTGVVVGSKSGIPLDEVRSNMKVD</sequence>
<keyword evidence="3" id="KW-1185">Reference proteome</keyword>
<name>A0A5B2UVL4_9PSED</name>
<protein>
    <recommendedName>
        <fullName evidence="5">Cytoplasmic protein</fullName>
    </recommendedName>
</protein>
<evidence type="ECO:0000313" key="2">
    <source>
        <dbReference type="EMBL" id="SDU96397.1"/>
    </source>
</evidence>